<dbReference type="PANTHER" id="PTHR21600:SF83">
    <property type="entry name" value="PSEUDOURIDYLATE SYNTHASE RPUSD4, MITOCHONDRIAL"/>
    <property type="match status" value="1"/>
</dbReference>
<comment type="similarity">
    <text evidence="1">Belongs to the pseudouridine synthase RluA family.</text>
</comment>
<evidence type="ECO:0000259" key="3">
    <source>
        <dbReference type="Pfam" id="PF00849"/>
    </source>
</evidence>
<dbReference type="EC" id="5.4.99.23" evidence="4"/>
<dbReference type="Pfam" id="PF00849">
    <property type="entry name" value="PseudoU_synth_2"/>
    <property type="match status" value="1"/>
</dbReference>
<gene>
    <name evidence="4" type="primary">rluD_1</name>
    <name evidence="4" type="ORF">Pla8534_09370</name>
</gene>
<organism evidence="4 5">
    <name type="scientific">Lignipirellula cremea</name>
    <dbReference type="NCBI Taxonomy" id="2528010"/>
    <lineage>
        <taxon>Bacteria</taxon>
        <taxon>Pseudomonadati</taxon>
        <taxon>Planctomycetota</taxon>
        <taxon>Planctomycetia</taxon>
        <taxon>Pirellulales</taxon>
        <taxon>Pirellulaceae</taxon>
        <taxon>Lignipirellula</taxon>
    </lineage>
</organism>
<dbReference type="PANTHER" id="PTHR21600">
    <property type="entry name" value="MITOCHONDRIAL RNA PSEUDOURIDINE SYNTHASE"/>
    <property type="match status" value="1"/>
</dbReference>
<evidence type="ECO:0000313" key="4">
    <source>
        <dbReference type="EMBL" id="QDU93158.1"/>
    </source>
</evidence>
<name>A0A518DMU2_9BACT</name>
<keyword evidence="2 4" id="KW-0413">Isomerase</keyword>
<evidence type="ECO:0000256" key="1">
    <source>
        <dbReference type="ARBA" id="ARBA00010876"/>
    </source>
</evidence>
<dbReference type="SUPFAM" id="SSF55120">
    <property type="entry name" value="Pseudouridine synthase"/>
    <property type="match status" value="1"/>
</dbReference>
<dbReference type="GO" id="GO:0006396">
    <property type="term" value="P:RNA processing"/>
    <property type="evidence" value="ECO:0007669"/>
    <property type="project" value="UniProtKB-ARBA"/>
</dbReference>
<proteinExistence type="inferred from homology"/>
<dbReference type="GO" id="GO:0001522">
    <property type="term" value="P:pseudouridine synthesis"/>
    <property type="evidence" value="ECO:0007669"/>
    <property type="project" value="InterPro"/>
</dbReference>
<dbReference type="InterPro" id="IPR020103">
    <property type="entry name" value="PsdUridine_synth_cat_dom_sf"/>
</dbReference>
<sequence>MTPEGFDILHEEGPLLIVAKPGGLLTQAPPEVDSLETRIKRFLKLRDEKPGKVYLAMAHRLDRPVSGALATAKHVRAARRICEQFEGRLVDKTYWAVVEGQVADDTGEWIDHIRKIPERPVAELVPADHIEGRRAVLRYQVLRRFPTFTWLQIELETGRMHQIRVQCAARGHAVLGDAMYGATSLFGPETVDERARWIGLHARRLALRHPMTREPVAVTAPLPAWWEQIGVVPAGDQ</sequence>
<accession>A0A518DMU2</accession>
<evidence type="ECO:0000313" key="5">
    <source>
        <dbReference type="Proteomes" id="UP000317648"/>
    </source>
</evidence>
<dbReference type="RefSeq" id="WP_145049717.1">
    <property type="nucleotide sequence ID" value="NZ_CP036433.1"/>
</dbReference>
<dbReference type="OrthoDB" id="9784108at2"/>
<dbReference type="InterPro" id="IPR050188">
    <property type="entry name" value="RluA_PseudoU_synthase"/>
</dbReference>
<dbReference type="Gene3D" id="3.30.2350.10">
    <property type="entry name" value="Pseudouridine synthase"/>
    <property type="match status" value="1"/>
</dbReference>
<dbReference type="GO" id="GO:0003723">
    <property type="term" value="F:RNA binding"/>
    <property type="evidence" value="ECO:0007669"/>
    <property type="project" value="InterPro"/>
</dbReference>
<protein>
    <submittedName>
        <fullName evidence="4">Ribosomal large subunit pseudouridine synthase D</fullName>
        <ecNumber evidence="4">5.4.99.23</ecNumber>
    </submittedName>
</protein>
<evidence type="ECO:0000256" key="2">
    <source>
        <dbReference type="ARBA" id="ARBA00023235"/>
    </source>
</evidence>
<reference evidence="4 5" key="1">
    <citation type="submission" date="2019-02" db="EMBL/GenBank/DDBJ databases">
        <title>Deep-cultivation of Planctomycetes and their phenomic and genomic characterization uncovers novel biology.</title>
        <authorList>
            <person name="Wiegand S."/>
            <person name="Jogler M."/>
            <person name="Boedeker C."/>
            <person name="Pinto D."/>
            <person name="Vollmers J."/>
            <person name="Rivas-Marin E."/>
            <person name="Kohn T."/>
            <person name="Peeters S.H."/>
            <person name="Heuer A."/>
            <person name="Rast P."/>
            <person name="Oberbeckmann S."/>
            <person name="Bunk B."/>
            <person name="Jeske O."/>
            <person name="Meyerdierks A."/>
            <person name="Storesund J.E."/>
            <person name="Kallscheuer N."/>
            <person name="Luecker S."/>
            <person name="Lage O.M."/>
            <person name="Pohl T."/>
            <person name="Merkel B.J."/>
            <person name="Hornburger P."/>
            <person name="Mueller R.-W."/>
            <person name="Bruemmer F."/>
            <person name="Labrenz M."/>
            <person name="Spormann A.M."/>
            <person name="Op den Camp H."/>
            <person name="Overmann J."/>
            <person name="Amann R."/>
            <person name="Jetten M.S.M."/>
            <person name="Mascher T."/>
            <person name="Medema M.H."/>
            <person name="Devos D.P."/>
            <person name="Kaster A.-K."/>
            <person name="Ovreas L."/>
            <person name="Rohde M."/>
            <person name="Galperin M.Y."/>
            <person name="Jogler C."/>
        </authorList>
    </citation>
    <scope>NUCLEOTIDE SEQUENCE [LARGE SCALE GENOMIC DNA]</scope>
    <source>
        <strain evidence="4 5">Pla85_3_4</strain>
    </source>
</reference>
<dbReference type="CDD" id="cd02869">
    <property type="entry name" value="PseudoU_synth_RluA_like"/>
    <property type="match status" value="1"/>
</dbReference>
<dbReference type="Proteomes" id="UP000317648">
    <property type="component" value="Chromosome"/>
</dbReference>
<dbReference type="KEGG" id="lcre:Pla8534_09370"/>
<dbReference type="InterPro" id="IPR006145">
    <property type="entry name" value="PsdUridine_synth_RsuA/RluA"/>
</dbReference>
<dbReference type="GO" id="GO:0160140">
    <property type="term" value="F:23S rRNA pseudouridine(1911/1915/1917) synthase activity"/>
    <property type="evidence" value="ECO:0007669"/>
    <property type="project" value="UniProtKB-EC"/>
</dbReference>
<dbReference type="EMBL" id="CP036433">
    <property type="protein sequence ID" value="QDU93158.1"/>
    <property type="molecule type" value="Genomic_DNA"/>
</dbReference>
<feature type="domain" description="Pseudouridine synthase RsuA/RluA-like" evidence="3">
    <location>
        <begin position="15"/>
        <end position="169"/>
    </location>
</feature>
<dbReference type="AlphaFoldDB" id="A0A518DMU2"/>
<keyword evidence="5" id="KW-1185">Reference proteome</keyword>